<dbReference type="PANTHER" id="PTHR43335">
    <property type="entry name" value="ABC TRANSPORTER, ATP-BINDING PROTEIN"/>
    <property type="match status" value="1"/>
</dbReference>
<dbReference type="SUPFAM" id="SSF52540">
    <property type="entry name" value="P-loop containing nucleoside triphosphate hydrolases"/>
    <property type="match status" value="1"/>
</dbReference>
<dbReference type="InterPro" id="IPR003593">
    <property type="entry name" value="AAA+_ATPase"/>
</dbReference>
<sequence>MEKPVLQVKELTKRVSGMKKIVDDVSFEVNKGEIVGLLGPNGAGKTTIIRMIGGLINKTNGSVIINGQDADRDPEACREEIGAIVENPSFYDFMSGYKNLQQYARLSRETITKERIDEVVALVKLENAIKDKVRKYSLGMKQRLGVAQAILHKPSLLILDEPTNGLDPKGIRELRDYLREMANEGTAVLVSSHLLSEMQLMCDRFIVVEHGKLIDSTVLSDQSVEEVSTHVSIQISQEQQKLAVAAIEELEVAELVRAEKAMLTVSLPYDSIPKLNEFLVGKGVRIFGLQSQKESLEDRFLALTAEKTAGGSAQ</sequence>
<dbReference type="Gene3D" id="3.40.50.300">
    <property type="entry name" value="P-loop containing nucleotide triphosphate hydrolases"/>
    <property type="match status" value="1"/>
</dbReference>
<dbReference type="RefSeq" id="WP_176008492.1">
    <property type="nucleotide sequence ID" value="NZ_CP041372.2"/>
</dbReference>
<dbReference type="SMART" id="SM00382">
    <property type="entry name" value="AAA"/>
    <property type="match status" value="1"/>
</dbReference>
<dbReference type="PROSITE" id="PS00211">
    <property type="entry name" value="ABC_TRANSPORTER_1"/>
    <property type="match status" value="1"/>
</dbReference>
<evidence type="ECO:0000313" key="6">
    <source>
        <dbReference type="EMBL" id="QKS70454.1"/>
    </source>
</evidence>
<dbReference type="InterPro" id="IPR003439">
    <property type="entry name" value="ABC_transporter-like_ATP-bd"/>
</dbReference>
<keyword evidence="7" id="KW-1185">Reference proteome</keyword>
<dbReference type="Pfam" id="PF00005">
    <property type="entry name" value="ABC_tran"/>
    <property type="match status" value="1"/>
</dbReference>
<proteinExistence type="inferred from homology"/>
<reference evidence="7" key="1">
    <citation type="submission" date="2019-07" db="EMBL/GenBank/DDBJ databases">
        <title>Bacillus alkalisoli sp. nov. isolated from saline soil.</title>
        <authorList>
            <person name="Sun J.-Q."/>
            <person name="Xu L."/>
        </authorList>
    </citation>
    <scope>NUCLEOTIDE SEQUENCE [LARGE SCALE GENOMIC DNA]</scope>
    <source>
        <strain evidence="7">M4U3P1</strain>
    </source>
</reference>
<evidence type="ECO:0000256" key="3">
    <source>
        <dbReference type="ARBA" id="ARBA00022741"/>
    </source>
</evidence>
<dbReference type="GO" id="GO:0005524">
    <property type="term" value="F:ATP binding"/>
    <property type="evidence" value="ECO:0007669"/>
    <property type="project" value="UniProtKB-KW"/>
</dbReference>
<dbReference type="KEGG" id="psua:FLK61_27255"/>
<dbReference type="PANTHER" id="PTHR43335:SF4">
    <property type="entry name" value="ABC TRANSPORTER, ATP-BINDING PROTEIN"/>
    <property type="match status" value="1"/>
</dbReference>
<evidence type="ECO:0000256" key="4">
    <source>
        <dbReference type="ARBA" id="ARBA00022840"/>
    </source>
</evidence>
<keyword evidence="4 6" id="KW-0067">ATP-binding</keyword>
<evidence type="ECO:0000313" key="7">
    <source>
        <dbReference type="Proteomes" id="UP000318138"/>
    </source>
</evidence>
<keyword evidence="3" id="KW-0547">Nucleotide-binding</keyword>
<accession>A0A859FD03</accession>
<name>A0A859FD03_9BACI</name>
<protein>
    <submittedName>
        <fullName evidence="6">ABC transporter ATP-binding protein</fullName>
    </submittedName>
</protein>
<evidence type="ECO:0000256" key="1">
    <source>
        <dbReference type="ARBA" id="ARBA00005417"/>
    </source>
</evidence>
<feature type="domain" description="ABC transporter" evidence="5">
    <location>
        <begin position="6"/>
        <end position="235"/>
    </location>
</feature>
<dbReference type="InterPro" id="IPR027417">
    <property type="entry name" value="P-loop_NTPase"/>
</dbReference>
<evidence type="ECO:0000256" key="2">
    <source>
        <dbReference type="ARBA" id="ARBA00022448"/>
    </source>
</evidence>
<dbReference type="EMBL" id="CP041372">
    <property type="protein sequence ID" value="QKS70454.1"/>
    <property type="molecule type" value="Genomic_DNA"/>
</dbReference>
<dbReference type="Proteomes" id="UP000318138">
    <property type="component" value="Chromosome"/>
</dbReference>
<keyword evidence="2" id="KW-0813">Transport</keyword>
<dbReference type="PROSITE" id="PS50893">
    <property type="entry name" value="ABC_TRANSPORTER_2"/>
    <property type="match status" value="1"/>
</dbReference>
<comment type="similarity">
    <text evidence="1">Belongs to the ABC transporter superfamily.</text>
</comment>
<evidence type="ECO:0000259" key="5">
    <source>
        <dbReference type="PROSITE" id="PS50893"/>
    </source>
</evidence>
<dbReference type="InterPro" id="IPR017871">
    <property type="entry name" value="ABC_transporter-like_CS"/>
</dbReference>
<organism evidence="6 7">
    <name type="scientific">Paenalkalicoccus suaedae</name>
    <dbReference type="NCBI Taxonomy" id="2592382"/>
    <lineage>
        <taxon>Bacteria</taxon>
        <taxon>Bacillati</taxon>
        <taxon>Bacillota</taxon>
        <taxon>Bacilli</taxon>
        <taxon>Bacillales</taxon>
        <taxon>Bacillaceae</taxon>
        <taxon>Paenalkalicoccus</taxon>
    </lineage>
</organism>
<gene>
    <name evidence="6" type="ORF">FLK61_27255</name>
</gene>
<dbReference type="AlphaFoldDB" id="A0A859FD03"/>
<dbReference type="GO" id="GO:0016887">
    <property type="term" value="F:ATP hydrolysis activity"/>
    <property type="evidence" value="ECO:0007669"/>
    <property type="project" value="InterPro"/>
</dbReference>